<keyword evidence="3" id="KW-1185">Reference proteome</keyword>
<dbReference type="GO" id="GO:0008803">
    <property type="term" value="F:bis(5'-nucleosyl)-tetraphosphatase (symmetrical) activity"/>
    <property type="evidence" value="ECO:0007669"/>
    <property type="project" value="TreeGrafter"/>
</dbReference>
<dbReference type="PANTHER" id="PTHR42850:SF4">
    <property type="entry name" value="ZINC-DEPENDENT ENDOPOLYPHOSPHATASE"/>
    <property type="match status" value="1"/>
</dbReference>
<accession>A0A6G7VR65</accession>
<dbReference type="GO" id="GO:0016791">
    <property type="term" value="F:phosphatase activity"/>
    <property type="evidence" value="ECO:0007669"/>
    <property type="project" value="TreeGrafter"/>
</dbReference>
<name>A0A6G7VR65_9RHOB</name>
<dbReference type="GO" id="GO:0005737">
    <property type="term" value="C:cytoplasm"/>
    <property type="evidence" value="ECO:0007669"/>
    <property type="project" value="TreeGrafter"/>
</dbReference>
<dbReference type="InterPro" id="IPR004843">
    <property type="entry name" value="Calcineurin-like_PHP"/>
</dbReference>
<dbReference type="KEGG" id="mon:G8E03_16005"/>
<geneLocation type="plasmid" evidence="2 3">
    <name>unnamed3</name>
</geneLocation>
<dbReference type="SUPFAM" id="SSF56300">
    <property type="entry name" value="Metallo-dependent phosphatases"/>
    <property type="match status" value="1"/>
</dbReference>
<dbReference type="AlphaFoldDB" id="A0A6G7VR65"/>
<evidence type="ECO:0000259" key="1">
    <source>
        <dbReference type="Pfam" id="PF00149"/>
    </source>
</evidence>
<dbReference type="EMBL" id="CP049814">
    <property type="protein sequence ID" value="QIK42348.1"/>
    <property type="molecule type" value="Genomic_DNA"/>
</dbReference>
<dbReference type="PANTHER" id="PTHR42850">
    <property type="entry name" value="METALLOPHOSPHOESTERASE"/>
    <property type="match status" value="1"/>
</dbReference>
<sequence length="260" mass="28948">MNPLSHLFGRPSRQLQTYAPVQILDEGPLYAVGDIHGHLAHYDRLEAAILADAHARGEDRVRIVTLGDYVDRGPDSAGVLDRLSAPPPPGVERHSLKGNHEVMFEQFLQAPDLNAPWLDMGGRETLASYGLYTDQMQTVPRHAAQMVQSVVPQEHMDFMAGLPLAFSTRTHFLCHAGVDPMRPLDEQDEHTLLWIRNSFLNHEVPPDCVLDRVIVHGHTPCKQPELLEWRINVDTGVYSGGPLTAVRLDGIDLPCVIQTD</sequence>
<dbReference type="Proteomes" id="UP000500791">
    <property type="component" value="Plasmid unnamed3"/>
</dbReference>
<evidence type="ECO:0000313" key="2">
    <source>
        <dbReference type="EMBL" id="QIK42348.1"/>
    </source>
</evidence>
<dbReference type="Pfam" id="PF00149">
    <property type="entry name" value="Metallophos"/>
    <property type="match status" value="1"/>
</dbReference>
<gene>
    <name evidence="2" type="ORF">G8E03_16005</name>
</gene>
<protein>
    <submittedName>
        <fullName evidence="2">Serine/threonine protein phosphatase</fullName>
    </submittedName>
</protein>
<dbReference type="InterPro" id="IPR029052">
    <property type="entry name" value="Metallo-depent_PP-like"/>
</dbReference>
<evidence type="ECO:0000313" key="3">
    <source>
        <dbReference type="Proteomes" id="UP000500791"/>
    </source>
</evidence>
<keyword evidence="2" id="KW-0614">Plasmid</keyword>
<organism evidence="2 3">
    <name type="scientific">Pontivivens nitratireducens</name>
    <dbReference type="NCBI Taxonomy" id="2758038"/>
    <lineage>
        <taxon>Bacteria</taxon>
        <taxon>Pseudomonadati</taxon>
        <taxon>Pseudomonadota</taxon>
        <taxon>Alphaproteobacteria</taxon>
        <taxon>Rhodobacterales</taxon>
        <taxon>Paracoccaceae</taxon>
        <taxon>Pontivivens</taxon>
    </lineage>
</organism>
<proteinExistence type="predicted"/>
<dbReference type="RefSeq" id="WP_166194936.1">
    <property type="nucleotide sequence ID" value="NZ_JACJUQ010000013.1"/>
</dbReference>
<dbReference type="InterPro" id="IPR050126">
    <property type="entry name" value="Ap4A_hydrolase"/>
</dbReference>
<feature type="domain" description="Calcineurin-like phosphoesterase" evidence="1">
    <location>
        <begin position="28"/>
        <end position="222"/>
    </location>
</feature>
<reference evidence="2 3" key="1">
    <citation type="submission" date="2020-03" db="EMBL/GenBank/DDBJ databases">
        <title>Complete genome sequence of Monaibacterium sp. ALG8 with diverse plasmids.</title>
        <authorList>
            <person name="Sun C."/>
        </authorList>
    </citation>
    <scope>NUCLEOTIDE SEQUENCE [LARGE SCALE GENOMIC DNA]</scope>
    <source>
        <strain evidence="2 3">ALG8</strain>
        <plasmid evidence="2 3">unnamed3</plasmid>
    </source>
</reference>
<dbReference type="GO" id="GO:0110154">
    <property type="term" value="P:RNA decapping"/>
    <property type="evidence" value="ECO:0007669"/>
    <property type="project" value="TreeGrafter"/>
</dbReference>
<dbReference type="Gene3D" id="3.60.21.10">
    <property type="match status" value="1"/>
</dbReference>